<evidence type="ECO:0000256" key="4">
    <source>
        <dbReference type="ARBA" id="ARBA00022679"/>
    </source>
</evidence>
<evidence type="ECO:0000313" key="9">
    <source>
        <dbReference type="EMBL" id="PUA31439.1"/>
    </source>
</evidence>
<dbReference type="InterPro" id="IPR004839">
    <property type="entry name" value="Aminotransferase_I/II_large"/>
</dbReference>
<evidence type="ECO:0000256" key="5">
    <source>
        <dbReference type="ARBA" id="ARBA00022898"/>
    </source>
</evidence>
<dbReference type="PANTHER" id="PTHR42885:SF2">
    <property type="entry name" value="HISTIDINOL-PHOSPHATE AMINOTRANSFERASE"/>
    <property type="match status" value="1"/>
</dbReference>
<keyword evidence="3" id="KW-0028">Amino-acid biosynthesis</keyword>
<sequence>MKDKGSEAWLKKKLKRLSMLEPYTFPELWNGRLEHSEQSIKLDANENYFIPRELISRILQEVASEVDLRVYPLAEHRQLTETLSEKLKIPPEQIVLGSGSSQLIDALIYSLAKPRGRVVSLKPSFSLYRMRSKVHGAKFVEVPLNDDLSMDCERLLKVSRGSDIIFICSPNNPTGNQFSQESVLEVVESFPGLVVLDEAYVDFADFSLITKALEYRNLVVLRSFSKGCGLAGGRLGYLVGNAELAGLLRSRVLRPYSVSSVTLKVAQKLLENHEVLLPYVQRLKEERDRLQQTLNGIGGIKAFPSKTNFIFVNVFHDDGSLGDRLMSRGVYIRKVGKVFAEGCAYRITVGLPGMNSRLVEELKALI</sequence>
<dbReference type="CDD" id="cd00609">
    <property type="entry name" value="AAT_like"/>
    <property type="match status" value="1"/>
</dbReference>
<dbReference type="PANTHER" id="PTHR42885">
    <property type="entry name" value="HISTIDINOL-PHOSPHATE AMINOTRANSFERASE-RELATED"/>
    <property type="match status" value="1"/>
</dbReference>
<dbReference type="GO" id="GO:0000105">
    <property type="term" value="P:L-histidine biosynthetic process"/>
    <property type="evidence" value="ECO:0007669"/>
    <property type="project" value="UniProtKB-KW"/>
</dbReference>
<comment type="cofactor">
    <cofactor evidence="1">
        <name>pyridoxal 5'-phosphate</name>
        <dbReference type="ChEBI" id="CHEBI:597326"/>
    </cofactor>
</comment>
<dbReference type="InterPro" id="IPR005861">
    <property type="entry name" value="HisP_aminotrans"/>
</dbReference>
<dbReference type="EMBL" id="NDWU01000017">
    <property type="protein sequence ID" value="PUA31439.1"/>
    <property type="molecule type" value="Genomic_DNA"/>
</dbReference>
<dbReference type="NCBIfam" id="TIGR01141">
    <property type="entry name" value="hisC"/>
    <property type="match status" value="1"/>
</dbReference>
<dbReference type="InterPro" id="IPR015421">
    <property type="entry name" value="PyrdxlP-dep_Trfase_major"/>
</dbReference>
<evidence type="ECO:0000256" key="1">
    <source>
        <dbReference type="ARBA" id="ARBA00001933"/>
    </source>
</evidence>
<feature type="domain" description="Aminotransferase class I/classII large" evidence="8">
    <location>
        <begin position="39"/>
        <end position="361"/>
    </location>
</feature>
<evidence type="ECO:0000256" key="2">
    <source>
        <dbReference type="ARBA" id="ARBA00022576"/>
    </source>
</evidence>
<dbReference type="GO" id="GO:0030170">
    <property type="term" value="F:pyridoxal phosphate binding"/>
    <property type="evidence" value="ECO:0007669"/>
    <property type="project" value="InterPro"/>
</dbReference>
<evidence type="ECO:0000259" key="8">
    <source>
        <dbReference type="Pfam" id="PF00155"/>
    </source>
</evidence>
<dbReference type="AlphaFoldDB" id="A0A2R7Y1X2"/>
<dbReference type="Proteomes" id="UP000244066">
    <property type="component" value="Unassembled WGS sequence"/>
</dbReference>
<name>A0A2R7Y1X2_9ARCH</name>
<evidence type="ECO:0000256" key="6">
    <source>
        <dbReference type="ARBA" id="ARBA00023102"/>
    </source>
</evidence>
<dbReference type="InterPro" id="IPR015424">
    <property type="entry name" value="PyrdxlP-dep_Trfase"/>
</dbReference>
<dbReference type="GO" id="GO:0004400">
    <property type="term" value="F:histidinol-phosphate transaminase activity"/>
    <property type="evidence" value="ECO:0007669"/>
    <property type="project" value="InterPro"/>
</dbReference>
<dbReference type="Gene3D" id="3.90.1150.10">
    <property type="entry name" value="Aspartate Aminotransferase, domain 1"/>
    <property type="match status" value="1"/>
</dbReference>
<keyword evidence="4" id="KW-0808">Transferase</keyword>
<keyword evidence="2" id="KW-0032">Aminotransferase</keyword>
<protein>
    <submittedName>
        <fullName evidence="9">Histidinol-phosphate transaminase</fullName>
    </submittedName>
</protein>
<organism evidence="9 10">
    <name type="scientific">Candidatus Terraquivivens tikiterensis</name>
    <dbReference type="NCBI Taxonomy" id="1980982"/>
    <lineage>
        <taxon>Archaea</taxon>
        <taxon>Nitrososphaerota</taxon>
        <taxon>Candidatus Wolframiiraptoraceae</taxon>
        <taxon>Candidatus Terraquivivens</taxon>
    </lineage>
</organism>
<proteinExistence type="predicted"/>
<keyword evidence="5" id="KW-0663">Pyridoxal phosphate</keyword>
<evidence type="ECO:0000256" key="7">
    <source>
        <dbReference type="ARBA" id="ARBA00029440"/>
    </source>
</evidence>
<dbReference type="Gene3D" id="3.40.640.10">
    <property type="entry name" value="Type I PLP-dependent aspartate aminotransferase-like (Major domain)"/>
    <property type="match status" value="1"/>
</dbReference>
<evidence type="ECO:0000313" key="10">
    <source>
        <dbReference type="Proteomes" id="UP000244066"/>
    </source>
</evidence>
<dbReference type="InterPro" id="IPR004838">
    <property type="entry name" value="NHTrfase_class1_PyrdxlP-BS"/>
</dbReference>
<accession>A0A2R7Y1X2</accession>
<reference evidence="9 10" key="1">
    <citation type="submission" date="2017-04" db="EMBL/GenBank/DDBJ databases">
        <title>Draft Aigarchaeota genome from a New Zealand hot spring.</title>
        <authorList>
            <person name="Reysenbach A.-L."/>
            <person name="Donaho J.A."/>
            <person name="Gerhart J."/>
            <person name="Kelley J.F."/>
            <person name="Kouba K."/>
            <person name="Podar M."/>
            <person name="Stott M."/>
        </authorList>
    </citation>
    <scope>NUCLEOTIDE SEQUENCE [LARGE SCALE GENOMIC DNA]</scope>
    <source>
        <strain evidence="9">NZ13_MG1</strain>
    </source>
</reference>
<dbReference type="PROSITE" id="PS00105">
    <property type="entry name" value="AA_TRANSFER_CLASS_1"/>
    <property type="match status" value="1"/>
</dbReference>
<dbReference type="Pfam" id="PF00155">
    <property type="entry name" value="Aminotran_1_2"/>
    <property type="match status" value="1"/>
</dbReference>
<comment type="caution">
    <text evidence="9">The sequence shown here is derived from an EMBL/GenBank/DDBJ whole genome shotgun (WGS) entry which is preliminary data.</text>
</comment>
<evidence type="ECO:0000256" key="3">
    <source>
        <dbReference type="ARBA" id="ARBA00022605"/>
    </source>
</evidence>
<comment type="pathway">
    <text evidence="7">Amino-acid biosynthesis.</text>
</comment>
<keyword evidence="6" id="KW-0368">Histidine biosynthesis</keyword>
<dbReference type="SUPFAM" id="SSF53383">
    <property type="entry name" value="PLP-dependent transferases"/>
    <property type="match status" value="1"/>
</dbReference>
<dbReference type="InterPro" id="IPR015422">
    <property type="entry name" value="PyrdxlP-dep_Trfase_small"/>
</dbReference>
<gene>
    <name evidence="9" type="ORF">B9J98_06215</name>
</gene>